<organism evidence="14">
    <name type="scientific">marine metagenome</name>
    <dbReference type="NCBI Taxonomy" id="408172"/>
    <lineage>
        <taxon>unclassified sequences</taxon>
        <taxon>metagenomes</taxon>
        <taxon>ecological metagenomes</taxon>
    </lineage>
</organism>
<dbReference type="InterPro" id="IPR006195">
    <property type="entry name" value="aa-tRNA-synth_II"/>
</dbReference>
<dbReference type="InterPro" id="IPR015807">
    <property type="entry name" value="His-tRNA-ligase"/>
</dbReference>
<accession>A0A382DLI7</accession>
<keyword evidence="6" id="KW-0436">Ligase</keyword>
<dbReference type="EMBL" id="UINC01039914">
    <property type="protein sequence ID" value="SVB39065.1"/>
    <property type="molecule type" value="Genomic_DNA"/>
</dbReference>
<dbReference type="PROSITE" id="PS50862">
    <property type="entry name" value="AA_TRNA_LIGASE_II"/>
    <property type="match status" value="1"/>
</dbReference>
<evidence type="ECO:0000259" key="13">
    <source>
        <dbReference type="PROSITE" id="PS50862"/>
    </source>
</evidence>
<evidence type="ECO:0000313" key="14">
    <source>
        <dbReference type="EMBL" id="SVB39065.1"/>
    </source>
</evidence>
<dbReference type="Gene3D" id="3.40.50.800">
    <property type="entry name" value="Anticodon-binding domain"/>
    <property type="match status" value="1"/>
</dbReference>
<feature type="non-terminal residue" evidence="14">
    <location>
        <position position="397"/>
    </location>
</feature>
<dbReference type="InterPro" id="IPR004154">
    <property type="entry name" value="Anticodon-bd"/>
</dbReference>
<reference evidence="14" key="1">
    <citation type="submission" date="2018-05" db="EMBL/GenBank/DDBJ databases">
        <authorList>
            <person name="Lanie J.A."/>
            <person name="Ng W.-L."/>
            <person name="Kazmierczak K.M."/>
            <person name="Andrzejewski T.M."/>
            <person name="Davidsen T.M."/>
            <person name="Wayne K.J."/>
            <person name="Tettelin H."/>
            <person name="Glass J.I."/>
            <person name="Rusch D."/>
            <person name="Podicherti R."/>
            <person name="Tsui H.-C.T."/>
            <person name="Winkler M.E."/>
        </authorList>
    </citation>
    <scope>NUCLEOTIDE SEQUENCE</scope>
</reference>
<comment type="similarity">
    <text evidence="2">Belongs to the class-II aminoacyl-tRNA synthetase family.</text>
</comment>
<proteinExistence type="inferred from homology"/>
<gene>
    <name evidence="14" type="ORF">METZ01_LOCUS191919</name>
</gene>
<evidence type="ECO:0000256" key="10">
    <source>
        <dbReference type="ARBA" id="ARBA00023146"/>
    </source>
</evidence>
<dbReference type="InterPro" id="IPR036621">
    <property type="entry name" value="Anticodon-bd_dom_sf"/>
</dbReference>
<dbReference type="SUPFAM" id="SSF52954">
    <property type="entry name" value="Class II aaRS ABD-related"/>
    <property type="match status" value="1"/>
</dbReference>
<evidence type="ECO:0000256" key="4">
    <source>
        <dbReference type="ARBA" id="ARBA00012815"/>
    </source>
</evidence>
<evidence type="ECO:0000256" key="3">
    <source>
        <dbReference type="ARBA" id="ARBA00011738"/>
    </source>
</evidence>
<dbReference type="AlphaFoldDB" id="A0A382DLI7"/>
<dbReference type="HAMAP" id="MF_00127">
    <property type="entry name" value="His_tRNA_synth"/>
    <property type="match status" value="1"/>
</dbReference>
<evidence type="ECO:0000256" key="2">
    <source>
        <dbReference type="ARBA" id="ARBA00008226"/>
    </source>
</evidence>
<dbReference type="InterPro" id="IPR045864">
    <property type="entry name" value="aa-tRNA-synth_II/BPL/LPL"/>
</dbReference>
<dbReference type="FunFam" id="3.30.930.10:FF:000005">
    <property type="entry name" value="Histidine--tRNA ligase"/>
    <property type="match status" value="1"/>
</dbReference>
<dbReference type="NCBIfam" id="TIGR00442">
    <property type="entry name" value="hisS"/>
    <property type="match status" value="1"/>
</dbReference>
<protein>
    <recommendedName>
        <fullName evidence="4">histidine--tRNA ligase</fullName>
        <ecNumber evidence="4">6.1.1.21</ecNumber>
    </recommendedName>
    <alternativeName>
        <fullName evidence="11">Histidyl-tRNA synthetase</fullName>
    </alternativeName>
</protein>
<dbReference type="EC" id="6.1.1.21" evidence="4"/>
<keyword evidence="8" id="KW-0067">ATP-binding</keyword>
<dbReference type="SUPFAM" id="SSF55681">
    <property type="entry name" value="Class II aaRS and biotin synthetases"/>
    <property type="match status" value="1"/>
</dbReference>
<comment type="catalytic activity">
    <reaction evidence="12">
        <text>tRNA(His) + L-histidine + ATP = L-histidyl-tRNA(His) + AMP + diphosphate + H(+)</text>
        <dbReference type="Rhea" id="RHEA:17313"/>
        <dbReference type="Rhea" id="RHEA-COMP:9665"/>
        <dbReference type="Rhea" id="RHEA-COMP:9689"/>
        <dbReference type="ChEBI" id="CHEBI:15378"/>
        <dbReference type="ChEBI" id="CHEBI:30616"/>
        <dbReference type="ChEBI" id="CHEBI:33019"/>
        <dbReference type="ChEBI" id="CHEBI:57595"/>
        <dbReference type="ChEBI" id="CHEBI:78442"/>
        <dbReference type="ChEBI" id="CHEBI:78527"/>
        <dbReference type="ChEBI" id="CHEBI:456215"/>
        <dbReference type="EC" id="6.1.1.21"/>
    </reaction>
</comment>
<evidence type="ECO:0000256" key="8">
    <source>
        <dbReference type="ARBA" id="ARBA00022840"/>
    </source>
</evidence>
<evidence type="ECO:0000256" key="11">
    <source>
        <dbReference type="ARBA" id="ARBA00030619"/>
    </source>
</evidence>
<dbReference type="InterPro" id="IPR004516">
    <property type="entry name" value="HisRS/HisZ"/>
</dbReference>
<keyword evidence="10" id="KW-0030">Aminoacyl-tRNA synthetase</keyword>
<sequence>MNDLLPGRSDLWHTVESAIRSVVGSYGYQEIRTPLVEHTELFQRSIGEQTDIVEKEMYTFLDNNGDSLTLRPEATAACVRAGIEHGFLHNQTQRLWYLGPMFRHERPQKGRYRQFHQFGIEALGWSGPDIDAEILLVGTRLWRQLGLSGLTLEINTLGTSDARTRFREALRNYLATRREEIDKDSQRRLQSNPLRILDSKDPGTREVLDTAPDLLDFIAGDARADFDTLQHLLTANGVEYRVNSRLVRGLDYYTGTVFEWTTGSFGAQSAICAGGRYDELVTQLGGRAMPAAGFACGLERLVDLYEHSGGCGASEPFDVWICILGDNAVSRGFSVAERLRDQGLRVMANCGGGGLRKQFRKADQSGACFAVVIGEDEIKSQTLTVKSLRTEEEQTRL</sequence>
<name>A0A382DLI7_9ZZZZ</name>
<dbReference type="Pfam" id="PF13393">
    <property type="entry name" value="tRNA-synt_His"/>
    <property type="match status" value="1"/>
</dbReference>
<evidence type="ECO:0000256" key="12">
    <source>
        <dbReference type="ARBA" id="ARBA00047639"/>
    </source>
</evidence>
<evidence type="ECO:0000256" key="9">
    <source>
        <dbReference type="ARBA" id="ARBA00022917"/>
    </source>
</evidence>
<comment type="subunit">
    <text evidence="3">Homodimer.</text>
</comment>
<dbReference type="GO" id="GO:0004821">
    <property type="term" value="F:histidine-tRNA ligase activity"/>
    <property type="evidence" value="ECO:0007669"/>
    <property type="project" value="UniProtKB-EC"/>
</dbReference>
<keyword evidence="5" id="KW-0963">Cytoplasm</keyword>
<dbReference type="PANTHER" id="PTHR43707">
    <property type="entry name" value="HISTIDYL-TRNA SYNTHETASE"/>
    <property type="match status" value="1"/>
</dbReference>
<evidence type="ECO:0000256" key="7">
    <source>
        <dbReference type="ARBA" id="ARBA00022741"/>
    </source>
</evidence>
<dbReference type="InterPro" id="IPR033656">
    <property type="entry name" value="HisRS_anticodon"/>
</dbReference>
<evidence type="ECO:0000256" key="5">
    <source>
        <dbReference type="ARBA" id="ARBA00022490"/>
    </source>
</evidence>
<dbReference type="InterPro" id="IPR041715">
    <property type="entry name" value="HisRS-like_core"/>
</dbReference>
<dbReference type="Gene3D" id="3.30.930.10">
    <property type="entry name" value="Bira Bifunctional Protein, Domain 2"/>
    <property type="match status" value="1"/>
</dbReference>
<keyword evidence="9" id="KW-0648">Protein biosynthesis</keyword>
<dbReference type="PANTHER" id="PTHR43707:SF1">
    <property type="entry name" value="HISTIDINE--TRNA LIGASE, MITOCHONDRIAL-RELATED"/>
    <property type="match status" value="1"/>
</dbReference>
<dbReference type="PIRSF" id="PIRSF001549">
    <property type="entry name" value="His-tRNA_synth"/>
    <property type="match status" value="1"/>
</dbReference>
<dbReference type="CDD" id="cd00859">
    <property type="entry name" value="HisRS_anticodon"/>
    <property type="match status" value="1"/>
</dbReference>
<dbReference type="CDD" id="cd00773">
    <property type="entry name" value="HisRS-like_core"/>
    <property type="match status" value="1"/>
</dbReference>
<comment type="subcellular location">
    <subcellularLocation>
        <location evidence="1">Cytoplasm</location>
    </subcellularLocation>
</comment>
<dbReference type="GO" id="GO:0006427">
    <property type="term" value="P:histidyl-tRNA aminoacylation"/>
    <property type="evidence" value="ECO:0007669"/>
    <property type="project" value="InterPro"/>
</dbReference>
<feature type="domain" description="Aminoacyl-transfer RNA synthetases class-II family profile" evidence="13">
    <location>
        <begin position="1"/>
        <end position="316"/>
    </location>
</feature>
<evidence type="ECO:0000256" key="6">
    <source>
        <dbReference type="ARBA" id="ARBA00022598"/>
    </source>
</evidence>
<dbReference type="GO" id="GO:0005737">
    <property type="term" value="C:cytoplasm"/>
    <property type="evidence" value="ECO:0007669"/>
    <property type="project" value="UniProtKB-SubCell"/>
</dbReference>
<keyword evidence="7" id="KW-0547">Nucleotide-binding</keyword>
<dbReference type="Pfam" id="PF03129">
    <property type="entry name" value="HGTP_anticodon"/>
    <property type="match status" value="1"/>
</dbReference>
<evidence type="ECO:0000256" key="1">
    <source>
        <dbReference type="ARBA" id="ARBA00004496"/>
    </source>
</evidence>
<dbReference type="GO" id="GO:0005524">
    <property type="term" value="F:ATP binding"/>
    <property type="evidence" value="ECO:0007669"/>
    <property type="project" value="UniProtKB-KW"/>
</dbReference>